<keyword evidence="7" id="KW-0418">Kinase</keyword>
<dbReference type="Gene3D" id="2.60.120.260">
    <property type="entry name" value="Galactose-binding domain-like"/>
    <property type="match status" value="1"/>
</dbReference>
<dbReference type="PANTHER" id="PTHR46877:SF18">
    <property type="entry name" value="EPHRIN TYPE-A RECEPTOR 4"/>
    <property type="match status" value="1"/>
</dbReference>
<keyword evidence="12" id="KW-1133">Transmembrane helix</keyword>
<keyword evidence="6" id="KW-0547">Nucleotide-binding</keyword>
<evidence type="ECO:0000256" key="2">
    <source>
        <dbReference type="ARBA" id="ARBA00011902"/>
    </source>
</evidence>
<keyword evidence="3" id="KW-1003">Cell membrane</keyword>
<feature type="domain" description="Eph LBD" evidence="13">
    <location>
        <begin position="118"/>
        <end position="297"/>
    </location>
</feature>
<keyword evidence="5" id="KW-0808">Transferase</keyword>
<accession>A0ABU7CCS3</accession>
<dbReference type="InterPro" id="IPR001090">
    <property type="entry name" value="Ephrin_rcpt_lig-bd_dom"/>
</dbReference>
<keyword evidence="9 12" id="KW-0472">Membrane</keyword>
<evidence type="ECO:0000256" key="11">
    <source>
        <dbReference type="SAM" id="MobiDB-lite"/>
    </source>
</evidence>
<proteinExistence type="predicted"/>
<dbReference type="InterPro" id="IPR008979">
    <property type="entry name" value="Galactose-bd-like_sf"/>
</dbReference>
<feature type="non-terminal residue" evidence="14">
    <location>
        <position position="362"/>
    </location>
</feature>
<evidence type="ECO:0000256" key="5">
    <source>
        <dbReference type="ARBA" id="ARBA00022679"/>
    </source>
</evidence>
<dbReference type="Pfam" id="PF01404">
    <property type="entry name" value="Ephrin_lbd"/>
    <property type="match status" value="1"/>
</dbReference>
<dbReference type="InterPro" id="IPR001426">
    <property type="entry name" value="Tyr_kinase_rcpt_V_CS"/>
</dbReference>
<dbReference type="SMART" id="SM00615">
    <property type="entry name" value="EPH_lbd"/>
    <property type="match status" value="1"/>
</dbReference>
<reference evidence="14 15" key="1">
    <citation type="submission" date="2021-07" db="EMBL/GenBank/DDBJ databases">
        <authorList>
            <person name="Palmer J.M."/>
        </authorList>
    </citation>
    <scope>NUCLEOTIDE SEQUENCE [LARGE SCALE GENOMIC DNA]</scope>
    <source>
        <strain evidence="14 15">AT_MEX2019</strain>
        <tissue evidence="14">Muscle</tissue>
    </source>
</reference>
<dbReference type="PROSITE" id="PS00791">
    <property type="entry name" value="RECEPTOR_TYR_KIN_V_2"/>
    <property type="match status" value="1"/>
</dbReference>
<comment type="caution">
    <text evidence="14">The sequence shown here is derived from an EMBL/GenBank/DDBJ whole genome shotgun (WGS) entry which is preliminary data.</text>
</comment>
<evidence type="ECO:0000256" key="12">
    <source>
        <dbReference type="SAM" id="Phobius"/>
    </source>
</evidence>
<evidence type="ECO:0000259" key="13">
    <source>
        <dbReference type="PROSITE" id="PS51550"/>
    </source>
</evidence>
<feature type="transmembrane region" description="Helical" evidence="12">
    <location>
        <begin position="83"/>
        <end position="104"/>
    </location>
</feature>
<name>A0ABU7CCS3_9TELE</name>
<keyword evidence="8" id="KW-0067">ATP-binding</keyword>
<evidence type="ECO:0000256" key="8">
    <source>
        <dbReference type="ARBA" id="ARBA00022840"/>
    </source>
</evidence>
<evidence type="ECO:0000313" key="15">
    <source>
        <dbReference type="Proteomes" id="UP001345963"/>
    </source>
</evidence>
<dbReference type="PROSITE" id="PS00790">
    <property type="entry name" value="RECEPTOR_TYR_KIN_V_1"/>
    <property type="match status" value="1"/>
</dbReference>
<dbReference type="PROSITE" id="PS51550">
    <property type="entry name" value="EPH_LBD"/>
    <property type="match status" value="1"/>
</dbReference>
<dbReference type="EC" id="2.7.10.1" evidence="2"/>
<feature type="region of interest" description="Disordered" evidence="11">
    <location>
        <begin position="58"/>
        <end position="78"/>
    </location>
</feature>
<evidence type="ECO:0000256" key="6">
    <source>
        <dbReference type="ARBA" id="ARBA00022741"/>
    </source>
</evidence>
<dbReference type="Pfam" id="PF25599">
    <property type="entry name" value="Ephrin_CRD"/>
    <property type="match status" value="1"/>
</dbReference>
<sequence>MCPLVSSLDCQSARSRLLPVERLVRLSPAVYFKPIFRWGTAKEDRGRERGRLNVCVRERESESESGTREKRNARKRREEKSRAALQMALMAGILFTVTVLISGISTLGSSARVYPPNEVTLLDSRAVQGELGWVANPTEGGWEEVSIMDEKNIPIRTYQVCNVMEPNQNNWLRTDWIPRGGAQRVYIEIKFTLRDCNSLPGVMGTCKETFNLYYYESNNDKERYIRENQFSKIDTIAADESFTQVDIGDRIMKLNTEVRDVGALTRKGFYLAFQDVGACIALVSVRVFYKKCPLSVRNLAQFPDTITGADTSSLVEVRGSCVDNSEEKEVPKMYCGADGEWLVPIGNCLCNPGYEERNSECQ</sequence>
<keyword evidence="4" id="KW-0597">Phosphoprotein</keyword>
<dbReference type="Gene3D" id="2.60.40.1770">
    <property type="entry name" value="ephrin a2 ectodomain"/>
    <property type="match status" value="1"/>
</dbReference>
<evidence type="ECO:0000256" key="9">
    <source>
        <dbReference type="ARBA" id="ARBA00023136"/>
    </source>
</evidence>
<evidence type="ECO:0000256" key="3">
    <source>
        <dbReference type="ARBA" id="ARBA00022475"/>
    </source>
</evidence>
<gene>
    <name evidence="14" type="primary">EPHA4_2</name>
    <name evidence="14" type="ORF">ATANTOWER_023033</name>
</gene>
<evidence type="ECO:0000256" key="10">
    <source>
        <dbReference type="ARBA" id="ARBA00023170"/>
    </source>
</evidence>
<dbReference type="EMBL" id="JAHUTI010089021">
    <property type="protein sequence ID" value="MED6260573.1"/>
    <property type="molecule type" value="Genomic_DNA"/>
</dbReference>
<dbReference type="Proteomes" id="UP001345963">
    <property type="component" value="Unassembled WGS sequence"/>
</dbReference>
<evidence type="ECO:0000256" key="1">
    <source>
        <dbReference type="ARBA" id="ARBA00004251"/>
    </source>
</evidence>
<dbReference type="SUPFAM" id="SSF49785">
    <property type="entry name" value="Galactose-binding domain-like"/>
    <property type="match status" value="1"/>
</dbReference>
<organism evidence="14 15">
    <name type="scientific">Ataeniobius toweri</name>
    <dbReference type="NCBI Taxonomy" id="208326"/>
    <lineage>
        <taxon>Eukaryota</taxon>
        <taxon>Metazoa</taxon>
        <taxon>Chordata</taxon>
        <taxon>Craniata</taxon>
        <taxon>Vertebrata</taxon>
        <taxon>Euteleostomi</taxon>
        <taxon>Actinopterygii</taxon>
        <taxon>Neopterygii</taxon>
        <taxon>Teleostei</taxon>
        <taxon>Neoteleostei</taxon>
        <taxon>Acanthomorphata</taxon>
        <taxon>Ovalentaria</taxon>
        <taxon>Atherinomorphae</taxon>
        <taxon>Cyprinodontiformes</taxon>
        <taxon>Goodeidae</taxon>
        <taxon>Ataeniobius</taxon>
    </lineage>
</organism>
<evidence type="ECO:0000256" key="7">
    <source>
        <dbReference type="ARBA" id="ARBA00022777"/>
    </source>
</evidence>
<dbReference type="PANTHER" id="PTHR46877">
    <property type="entry name" value="EPH RECEPTOR A5"/>
    <property type="match status" value="1"/>
</dbReference>
<evidence type="ECO:0000313" key="14">
    <source>
        <dbReference type="EMBL" id="MED6260573.1"/>
    </source>
</evidence>
<keyword evidence="12" id="KW-0812">Transmembrane</keyword>
<dbReference type="InterPro" id="IPR050449">
    <property type="entry name" value="Ephrin_rcpt_TKs"/>
</dbReference>
<comment type="subcellular location">
    <subcellularLocation>
        <location evidence="1">Cell membrane</location>
        <topology evidence="1">Single-pass type I membrane protein</topology>
    </subcellularLocation>
</comment>
<evidence type="ECO:0000256" key="4">
    <source>
        <dbReference type="ARBA" id="ARBA00022553"/>
    </source>
</evidence>
<protein>
    <recommendedName>
        <fullName evidence="2">receptor protein-tyrosine kinase</fullName>
        <ecNumber evidence="2">2.7.10.1</ecNumber>
    </recommendedName>
</protein>
<keyword evidence="10 14" id="KW-0675">Receptor</keyword>
<keyword evidence="15" id="KW-1185">Reference proteome</keyword>